<keyword evidence="2" id="KW-0812">Transmembrane</keyword>
<dbReference type="GO" id="GO:0009190">
    <property type="term" value="P:cyclic nucleotide biosynthetic process"/>
    <property type="evidence" value="ECO:0007669"/>
    <property type="project" value="InterPro"/>
</dbReference>
<dbReference type="RefSeq" id="WP_121249288.1">
    <property type="nucleotide sequence ID" value="NZ_RBIL01000001.1"/>
</dbReference>
<dbReference type="InterPro" id="IPR007890">
    <property type="entry name" value="CHASE2"/>
</dbReference>
<feature type="transmembrane region" description="Helical" evidence="2">
    <location>
        <begin position="372"/>
        <end position="391"/>
    </location>
</feature>
<protein>
    <submittedName>
        <fullName evidence="4">CHASE2 domain-containing sensor protein</fullName>
    </submittedName>
</protein>
<dbReference type="GO" id="GO:0004016">
    <property type="term" value="F:adenylate cyclase activity"/>
    <property type="evidence" value="ECO:0007669"/>
    <property type="project" value="UniProtKB-ARBA"/>
</dbReference>
<keyword evidence="5" id="KW-1185">Reference proteome</keyword>
<dbReference type="InterPro" id="IPR001054">
    <property type="entry name" value="A/G_cyclase"/>
</dbReference>
<comment type="similarity">
    <text evidence="1">Belongs to the adenylyl cyclase class-3 family.</text>
</comment>
<keyword evidence="2" id="KW-1133">Transmembrane helix</keyword>
<feature type="transmembrane region" description="Helical" evidence="2">
    <location>
        <begin position="275"/>
        <end position="293"/>
    </location>
</feature>
<keyword evidence="2" id="KW-0472">Membrane</keyword>
<dbReference type="GO" id="GO:0035556">
    <property type="term" value="P:intracellular signal transduction"/>
    <property type="evidence" value="ECO:0007669"/>
    <property type="project" value="InterPro"/>
</dbReference>
<evidence type="ECO:0000313" key="5">
    <source>
        <dbReference type="Proteomes" id="UP000278962"/>
    </source>
</evidence>
<feature type="transmembrane region" description="Helical" evidence="2">
    <location>
        <begin position="305"/>
        <end position="326"/>
    </location>
</feature>
<dbReference type="PANTHER" id="PTHR43081:SF1">
    <property type="entry name" value="ADENYLATE CYCLASE, TERMINAL-DIFFERENTIATION SPECIFIC"/>
    <property type="match status" value="1"/>
</dbReference>
<dbReference type="InterPro" id="IPR029787">
    <property type="entry name" value="Nucleotide_cyclase"/>
</dbReference>
<feature type="domain" description="Guanylate cyclase" evidence="3">
    <location>
        <begin position="763"/>
        <end position="896"/>
    </location>
</feature>
<evidence type="ECO:0000259" key="3">
    <source>
        <dbReference type="PROSITE" id="PS50125"/>
    </source>
</evidence>
<dbReference type="SUPFAM" id="SSF55073">
    <property type="entry name" value="Nucleotide cyclase"/>
    <property type="match status" value="1"/>
</dbReference>
<dbReference type="OrthoDB" id="5476461at2"/>
<dbReference type="AlphaFoldDB" id="A0A660L918"/>
<comment type="caution">
    <text evidence="4">The sequence shown here is derived from an EMBL/GenBank/DDBJ whole genome shotgun (WGS) entry which is preliminary data.</text>
</comment>
<evidence type="ECO:0000256" key="1">
    <source>
        <dbReference type="ARBA" id="ARBA00005381"/>
    </source>
</evidence>
<dbReference type="Pfam" id="PF00211">
    <property type="entry name" value="Guanylate_cyc"/>
    <property type="match status" value="1"/>
</dbReference>
<evidence type="ECO:0000313" key="4">
    <source>
        <dbReference type="EMBL" id="RKQ91567.1"/>
    </source>
</evidence>
<accession>A0A660L918</accession>
<dbReference type="InterPro" id="IPR050697">
    <property type="entry name" value="Adenylyl/Guanylyl_Cyclase_3/4"/>
</dbReference>
<evidence type="ECO:0000256" key="2">
    <source>
        <dbReference type="SAM" id="Phobius"/>
    </source>
</evidence>
<gene>
    <name evidence="4" type="ORF">C8N24_1390</name>
</gene>
<name>A0A660L918_9ACTN</name>
<proteinExistence type="inferred from homology"/>
<feature type="transmembrane region" description="Helical" evidence="2">
    <location>
        <begin position="704"/>
        <end position="725"/>
    </location>
</feature>
<dbReference type="Proteomes" id="UP000278962">
    <property type="component" value="Unassembled WGS sequence"/>
</dbReference>
<reference evidence="4 5" key="1">
    <citation type="submission" date="2018-10" db="EMBL/GenBank/DDBJ databases">
        <title>Genomic Encyclopedia of Archaeal and Bacterial Type Strains, Phase II (KMG-II): from individual species to whole genera.</title>
        <authorList>
            <person name="Goeker M."/>
        </authorList>
    </citation>
    <scope>NUCLEOTIDE SEQUENCE [LARGE SCALE GENOMIC DNA]</scope>
    <source>
        <strain evidence="4 5">DSM 14954</strain>
    </source>
</reference>
<organism evidence="4 5">
    <name type="scientific">Solirubrobacter pauli</name>
    <dbReference type="NCBI Taxonomy" id="166793"/>
    <lineage>
        <taxon>Bacteria</taxon>
        <taxon>Bacillati</taxon>
        <taxon>Actinomycetota</taxon>
        <taxon>Thermoleophilia</taxon>
        <taxon>Solirubrobacterales</taxon>
        <taxon>Solirubrobacteraceae</taxon>
        <taxon>Solirubrobacter</taxon>
    </lineage>
</organism>
<dbReference type="Pfam" id="PF05226">
    <property type="entry name" value="CHASE2"/>
    <property type="match status" value="2"/>
</dbReference>
<dbReference type="EMBL" id="RBIL01000001">
    <property type="protein sequence ID" value="RKQ91567.1"/>
    <property type="molecule type" value="Genomic_DNA"/>
</dbReference>
<feature type="transmembrane region" description="Helical" evidence="2">
    <location>
        <begin position="332"/>
        <end position="351"/>
    </location>
</feature>
<dbReference type="Gene3D" id="3.30.70.1230">
    <property type="entry name" value="Nucleotide cyclase"/>
    <property type="match status" value="1"/>
</dbReference>
<feature type="transmembrane region" description="Helical" evidence="2">
    <location>
        <begin position="673"/>
        <end position="692"/>
    </location>
</feature>
<dbReference type="SMART" id="SM00044">
    <property type="entry name" value="CYCc"/>
    <property type="match status" value="1"/>
</dbReference>
<dbReference type="SMART" id="SM01080">
    <property type="entry name" value="CHASE2"/>
    <property type="match status" value="2"/>
</dbReference>
<dbReference type="CDD" id="cd07302">
    <property type="entry name" value="CHD"/>
    <property type="match status" value="1"/>
</dbReference>
<feature type="transmembrane region" description="Helical" evidence="2">
    <location>
        <begin position="647"/>
        <end position="666"/>
    </location>
</feature>
<dbReference type="PROSITE" id="PS50125">
    <property type="entry name" value="GUANYLATE_CYCLASE_2"/>
    <property type="match status" value="1"/>
</dbReference>
<dbReference type="PANTHER" id="PTHR43081">
    <property type="entry name" value="ADENYLATE CYCLASE, TERMINAL-DIFFERENTIATION SPECIFIC-RELATED"/>
    <property type="match status" value="1"/>
</dbReference>
<sequence length="961" mass="101661">MTRPGRFALIAVAIVAAMVGFAFNSTHWLQRGEHATVDARFSIRGDQGPADQVVLVAIDDKTLAAGEGYPLDRRRHARVIRRLAKAGASVIAYDVPFDGAGDDEESNASLIEAVHDAPRTVLGTREVSDDGSTVLFGDGEALAYSGATPAATGLPRDGDGRVRRLDIKVNQVDSLAIAAARLKLGRAAHFPEAGDELIDFRGPAGTFAHVSFADVEAGTVPASTFRGKIVVVGPTAARLGGTVATPTADRMAEPELHASAVATALEDFPLRTAPWWVDALSILLMAGLTPFAARRWGALRGVSAGVVGLVLYVVAAQLLFGAGVVVAMVPPLVAALVAFALTPVAASRVPVAVGDLMERLGPPQANARTRRILATTLMGSGAFIVATVLLLQSTDALERFELSTVNKRFDARGSAGPPDDVVLVAIDEYTFTLPPKPQWPFDRADHAKVIRNLLAAGADVIAYDVQFTEAGPDPESDQDLANAVEEANGRIVLASTEVRSNGETEIFGGGESLASTKAVPAFSAFPQDADSKVRRLERDKNGLVHFDIAAARLASGRDVRAPDYYNWIDFPGPPGTVRTLSFVDVKNNRFDQADVRGKVVVVGGTANVLQDYHGTSSSGGALMAGPEIHVAGIQTALEGFPLRDGPGWLNLLSVFVLGLLAPVAGLRLKVVPALLTGAVGIAVLLVGAQVLFEREGVISHVSYPLIAGLAGLLVTGVVHGLTTAFEREQARDAFARFVPEAVVDQVLADAEGVRLGGVRGEATVMFSDLRGFTSFSETLEPERVIESLNRYLTEMSEAILDHGGTLVAYMGDGIMAVFGAPLKQSDHADRALEAARDMLGRMDGFNGWLREQGLHDGFKMGIGLNSGPVMSGNVGSERRLEYTALGDTTNTAARLEGMTKGTPHQLYISDTTRQALTRPVDDLVEVGEAEVRGRKAKVKLWSLRDGDAPAPLTEPSHRVEA</sequence>